<evidence type="ECO:0000313" key="2">
    <source>
        <dbReference type="EMBL" id="AAF84464.1"/>
    </source>
</evidence>
<organism evidence="2 3">
    <name type="scientific">Xylella fastidiosa (strain 9a5c)</name>
    <dbReference type="NCBI Taxonomy" id="160492"/>
    <lineage>
        <taxon>Bacteria</taxon>
        <taxon>Pseudomonadati</taxon>
        <taxon>Pseudomonadota</taxon>
        <taxon>Gammaproteobacteria</taxon>
        <taxon>Lysobacterales</taxon>
        <taxon>Lysobacteraceae</taxon>
        <taxon>Xylella</taxon>
    </lineage>
</organism>
<gene>
    <name evidence="2" type="ordered locus">XF_1655</name>
</gene>
<proteinExistence type="predicted"/>
<dbReference type="STRING" id="160492.XF_1655"/>
<accession>Q9PCV0</accession>
<dbReference type="HOGENOM" id="CLU_1517354_0_0_6"/>
<dbReference type="EMBL" id="AE003849">
    <property type="protein sequence ID" value="AAF84464.1"/>
    <property type="molecule type" value="Genomic_DNA"/>
</dbReference>
<name>Q9PCV0_XYLFA</name>
<feature type="region of interest" description="Disordered" evidence="1">
    <location>
        <begin position="1"/>
        <end position="35"/>
    </location>
</feature>
<protein>
    <submittedName>
        <fullName evidence="2">Uncharacterized protein</fullName>
    </submittedName>
</protein>
<evidence type="ECO:0000313" key="3">
    <source>
        <dbReference type="Proteomes" id="UP000000812"/>
    </source>
</evidence>
<evidence type="ECO:0000256" key="1">
    <source>
        <dbReference type="SAM" id="MobiDB-lite"/>
    </source>
</evidence>
<dbReference type="AlphaFoldDB" id="Q9PCV0"/>
<sequence length="209" mass="22530">MTLNIPIGNLSPSPHDTRTRRQGPGDTKMASDTYGPVEYNPNGSDCVIDKSIWAKARYKAAEAARVIEQAPLFFQNGIKDAKGEELQPVFYTEAPLIVNSEKGIFIHALSEAGFSPLVRDCFKPLDSGYVVKGYSRDRLIHVHPFHSLYPQIKVAAARAALEAAKKEACAAYDAAKDEEARDAAFAVARAALATYEAAEAAAESMGVAA</sequence>
<reference evidence="2 3" key="1">
    <citation type="journal article" date="2000" name="Nature">
        <title>The genome sequence of the plant pathogen Xylella fastidiosa.</title>
        <authorList>
            <person name="Simpson A.J."/>
            <person name="Reinach F.C."/>
            <person name="Arruda P."/>
            <person name="Abreu F.A."/>
            <person name="Acencio M."/>
            <person name="Alvarenga R."/>
            <person name="Alves L.M."/>
            <person name="Araya J.E."/>
            <person name="Baia G.S."/>
            <person name="Baptista C.S."/>
            <person name="Barros M.H."/>
            <person name="Bonaccorsi E.D."/>
            <person name="Bordin S."/>
            <person name="Bove J.M."/>
            <person name="Briones M.R."/>
            <person name="Bueno M.R."/>
            <person name="Camargo A.A."/>
            <person name="Camargo L.E."/>
            <person name="Carraro D.M."/>
            <person name="Carrer H."/>
            <person name="Colauto N.B."/>
            <person name="Colombo C."/>
            <person name="Costa F.F."/>
            <person name="Costa M.C."/>
            <person name="Costa-Neto C.M."/>
            <person name="Coutinho L.L."/>
            <person name="Cristofani M."/>
            <person name="Dias-Neto E."/>
            <person name="Docena C."/>
            <person name="El-Dorry H."/>
            <person name="Facincani A.P."/>
            <person name="Ferreira A.J."/>
            <person name="Ferreira V.C."/>
            <person name="Ferro J.A."/>
            <person name="Fraga J.S."/>
            <person name="Franca S.C."/>
            <person name="Franco M.C."/>
            <person name="Frohme M."/>
            <person name="Furlan L.R."/>
            <person name="Garnier M."/>
            <person name="Goldman G.H."/>
            <person name="Goldman M.H."/>
            <person name="Gomes S.L."/>
            <person name="Gruber A."/>
            <person name="Ho P.L."/>
            <person name="Hoheisel J.D."/>
            <person name="Junqueira M.L."/>
            <person name="Kemper E.L."/>
            <person name="Kitajima J.P."/>
            <person name="Krieger J.E."/>
            <person name="Kuramae E.E."/>
            <person name="Laigret F."/>
            <person name="Lambais M.R."/>
            <person name="Leite L.C."/>
            <person name="Lemos E.G."/>
            <person name="Lemos M.V."/>
            <person name="Lopes S.A."/>
            <person name="Lopes C.R."/>
            <person name="Machado J.A."/>
            <person name="Machado M.A."/>
            <person name="Madeira A.M."/>
            <person name="Madeira H.M."/>
            <person name="Marino C.L."/>
            <person name="Marques M.V."/>
            <person name="Martins E.A."/>
            <person name="Martins E.M."/>
            <person name="Matsukuma A.Y."/>
            <person name="Menck C.F."/>
            <person name="Miracca E.C."/>
            <person name="Miyaki C.Y."/>
            <person name="Monteriro-Vitorello C.B."/>
            <person name="Moon D.H."/>
            <person name="Nagai M.A."/>
            <person name="Nascimento A.L."/>
            <person name="Netto L.E."/>
            <person name="Nhani A.Jr."/>
            <person name="Nobrega F.G."/>
            <person name="Nunes L.R."/>
            <person name="Oliveira M.A."/>
            <person name="de Oliveira M.C."/>
            <person name="de Oliveira R.C."/>
            <person name="Palmieri D.A."/>
            <person name="Paris A."/>
            <person name="Peixoto B.R."/>
            <person name="Pereira G.A."/>
            <person name="Pereira H.A.Jr."/>
            <person name="Pesquero J.B."/>
            <person name="Quaggio R.B."/>
            <person name="Roberto P.G."/>
            <person name="Rodrigues V."/>
            <person name="de M Rosa A.J."/>
            <person name="de Rosa V.E.Jr."/>
            <person name="de Sa R.G."/>
            <person name="Santelli R.V."/>
            <person name="Sawasaki H.E."/>
            <person name="da Silva A.C."/>
            <person name="da Silva A.M."/>
            <person name="da Silva F.R."/>
            <person name="da Silva W.A.Jr."/>
            <person name="da Silveira J.F."/>
            <person name="Silvestri M.L."/>
            <person name="Siqueira W.J."/>
            <person name="de Souza A.A."/>
            <person name="de Souza A.P."/>
            <person name="Terenzi M.F."/>
            <person name="Truffi D."/>
            <person name="Tsai S.M."/>
            <person name="Tsuhako M.H."/>
            <person name="Vallada H."/>
            <person name="Van Sluys M.A."/>
            <person name="Verjovski-Almeida S."/>
            <person name="Vettore A.L."/>
            <person name="Zago M.A."/>
            <person name="Zatz M."/>
            <person name="Meidanis J."/>
            <person name="Setubal J.C."/>
        </authorList>
    </citation>
    <scope>NUCLEOTIDE SEQUENCE [LARGE SCALE GENOMIC DNA]</scope>
    <source>
        <strain evidence="2 3">9a5c</strain>
    </source>
</reference>
<dbReference type="KEGG" id="xfa:XF_1655"/>
<dbReference type="PIR" id="C82656">
    <property type="entry name" value="C82656"/>
</dbReference>
<dbReference type="Proteomes" id="UP000000812">
    <property type="component" value="Chromosome"/>
</dbReference>